<dbReference type="Proteomes" id="UP001597139">
    <property type="component" value="Unassembled WGS sequence"/>
</dbReference>
<evidence type="ECO:0000313" key="2">
    <source>
        <dbReference type="Proteomes" id="UP001597139"/>
    </source>
</evidence>
<name>A0ABD6BLZ7_9EURY</name>
<reference evidence="1 2" key="1">
    <citation type="journal article" date="2019" name="Int. J. Syst. Evol. Microbiol.">
        <title>The Global Catalogue of Microorganisms (GCM) 10K type strain sequencing project: providing services to taxonomists for standard genome sequencing and annotation.</title>
        <authorList>
            <consortium name="The Broad Institute Genomics Platform"/>
            <consortium name="The Broad Institute Genome Sequencing Center for Infectious Disease"/>
            <person name="Wu L."/>
            <person name="Ma J."/>
        </authorList>
    </citation>
    <scope>NUCLEOTIDE SEQUENCE [LARGE SCALE GENOMIC DNA]</scope>
    <source>
        <strain evidence="1 2">CGMCC 1.12859</strain>
    </source>
</reference>
<gene>
    <name evidence="1" type="ORF">ACFSAU_01030</name>
</gene>
<organism evidence="1 2">
    <name type="scientific">Halolamina litorea</name>
    <dbReference type="NCBI Taxonomy" id="1515593"/>
    <lineage>
        <taxon>Archaea</taxon>
        <taxon>Methanobacteriati</taxon>
        <taxon>Methanobacteriota</taxon>
        <taxon>Stenosarchaea group</taxon>
        <taxon>Halobacteria</taxon>
        <taxon>Halobacteriales</taxon>
        <taxon>Haloferacaceae</taxon>
    </lineage>
</organism>
<evidence type="ECO:0000313" key="1">
    <source>
        <dbReference type="EMBL" id="MFD1566067.1"/>
    </source>
</evidence>
<dbReference type="RefSeq" id="WP_267645319.1">
    <property type="nucleotide sequence ID" value="NZ_JANHGR010000001.1"/>
</dbReference>
<accession>A0ABD6BLZ7</accession>
<comment type="caution">
    <text evidence="1">The sequence shown here is derived from an EMBL/GenBank/DDBJ whole genome shotgun (WGS) entry which is preliminary data.</text>
</comment>
<proteinExistence type="predicted"/>
<protein>
    <submittedName>
        <fullName evidence="1">DUF6339 family protein</fullName>
    </submittedName>
</protein>
<dbReference type="EMBL" id="JBHUCZ010000001">
    <property type="protein sequence ID" value="MFD1566067.1"/>
    <property type="molecule type" value="Genomic_DNA"/>
</dbReference>
<sequence length="230" mass="26334">MSEQRLRRLTADGRRLIGEGFLKGEEDAIAGEELEEYLELEPSGERVRLGELDSELESIMDSHRRFDTAIDAAAAPAVRDSLTMSRRVAADPGVWHYLATVRYPDFVRHRWEFTSKKAMTEKFLGAGTDIYSNALHRLWWIAELTREGDDYTLTEEVLSNQTLANKIFDRWFARYEPAAKVCSEKLLGEPSGVVDEATRRFNHALTNLQLEGLDEDDVERVLDRILDDVE</sequence>
<dbReference type="InterPro" id="IPR045920">
    <property type="entry name" value="DUF6339"/>
</dbReference>
<dbReference type="AlphaFoldDB" id="A0ABD6BLZ7"/>
<dbReference type="Pfam" id="PF19866">
    <property type="entry name" value="DUF6339"/>
    <property type="match status" value="1"/>
</dbReference>
<keyword evidence="2" id="KW-1185">Reference proteome</keyword>